<comment type="caution">
    <text evidence="2">The sequence shown here is derived from an EMBL/GenBank/DDBJ whole genome shotgun (WGS) entry which is preliminary data.</text>
</comment>
<dbReference type="EMBL" id="JAVREV010000009">
    <property type="protein sequence ID" value="MDT0444344.1"/>
    <property type="molecule type" value="Genomic_DNA"/>
</dbReference>
<dbReference type="RefSeq" id="WP_311618615.1">
    <property type="nucleotide sequence ID" value="NZ_JAVREV010000009.1"/>
</dbReference>
<evidence type="ECO:0000313" key="3">
    <source>
        <dbReference type="Proteomes" id="UP001183615"/>
    </source>
</evidence>
<feature type="domain" description="YcaO" evidence="1">
    <location>
        <begin position="254"/>
        <end position="635"/>
    </location>
</feature>
<proteinExistence type="predicted"/>
<organism evidence="2 3">
    <name type="scientific">Streptomyces johnsoniae</name>
    <dbReference type="NCBI Taxonomy" id="3075532"/>
    <lineage>
        <taxon>Bacteria</taxon>
        <taxon>Bacillati</taxon>
        <taxon>Actinomycetota</taxon>
        <taxon>Actinomycetes</taxon>
        <taxon>Kitasatosporales</taxon>
        <taxon>Streptomycetaceae</taxon>
        <taxon>Streptomyces</taxon>
    </lineage>
</organism>
<dbReference type="PANTHER" id="PTHR37809">
    <property type="entry name" value="RIBOSOMAL PROTEIN S12 METHYLTHIOTRANSFERASE ACCESSORY FACTOR YCAO"/>
    <property type="match status" value="1"/>
</dbReference>
<reference evidence="3" key="1">
    <citation type="submission" date="2023-07" db="EMBL/GenBank/DDBJ databases">
        <title>30 novel species of actinomycetes from the DSMZ collection.</title>
        <authorList>
            <person name="Nouioui I."/>
        </authorList>
    </citation>
    <scope>NUCLEOTIDE SEQUENCE [LARGE SCALE GENOMIC DNA]</scope>
    <source>
        <strain evidence="3">DSM 41886</strain>
    </source>
</reference>
<evidence type="ECO:0000313" key="2">
    <source>
        <dbReference type="EMBL" id="MDT0444344.1"/>
    </source>
</evidence>
<dbReference type="PANTHER" id="PTHR37809:SF1">
    <property type="entry name" value="RIBOSOMAL PROTEIN S12 METHYLTHIOTRANSFERASE ACCESSORY FACTOR YCAO"/>
    <property type="match status" value="1"/>
</dbReference>
<dbReference type="Gene3D" id="3.30.40.250">
    <property type="match status" value="1"/>
</dbReference>
<dbReference type="Pfam" id="PF02624">
    <property type="entry name" value="YcaO"/>
    <property type="match status" value="1"/>
</dbReference>
<dbReference type="PROSITE" id="PS51664">
    <property type="entry name" value="YCAO"/>
    <property type="match status" value="1"/>
</dbReference>
<dbReference type="InterPro" id="IPR003776">
    <property type="entry name" value="YcaO-like_dom"/>
</dbReference>
<keyword evidence="3" id="KW-1185">Reference proteome</keyword>
<name>A0ABU2S963_9ACTN</name>
<dbReference type="Gene3D" id="3.40.50.720">
    <property type="entry name" value="NAD(P)-binding Rossmann-like Domain"/>
    <property type="match status" value="1"/>
</dbReference>
<dbReference type="NCBIfam" id="TIGR03604">
    <property type="entry name" value="TOMM_cyclo_SagD"/>
    <property type="match status" value="1"/>
</dbReference>
<accession>A0ABU2S963</accession>
<gene>
    <name evidence="2" type="ORF">RM779_17330</name>
</gene>
<dbReference type="Gene3D" id="3.30.160.660">
    <property type="match status" value="1"/>
</dbReference>
<dbReference type="InterPro" id="IPR027624">
    <property type="entry name" value="TOMM_cyclo_SagD"/>
</dbReference>
<evidence type="ECO:0000259" key="1">
    <source>
        <dbReference type="PROSITE" id="PS51664"/>
    </source>
</evidence>
<sequence>MTTATPPLDAGCAQLQAELRTRWAAGGRPGPEPCVVPLGAADALARDGDPRAARRPSAGLHLSARAVLLGPWGGRAASAACGRCLAMRWQRLRTRSEREALEGTFAPRGAAAWPVLTAYAVDAVWAAHRAVLARAGRPPADGLPRVTRVDLATLALVTFPLLAEPLCPHCVTPRPDGADAALPVPASAAKPSPGTYRTRPAGAYPLPAQALVNPVCGVLGARTHLNPASTTTAPVSGSNFVRGYAGLNDVTWSGQADSYAASRTLAHLEGLERYAGTHARRGLLPVVGSYHALVRREGAAAVLDPAACGFYAPETYRDDPMVAPFDPDREIPWLRGWSLRAERPVLVPARLVHYSAGVRADNFVFECSNGCATGGSWTEAALFGLLELIERDAFLLAWYGRRPPVPLDLGAPADPRVRGMLDRAALLGYDVRAFDVRSDLAVPVVTGLAVRGDGGPGLLSFGAAAGLDPERAVADALSEVLTYIPHLPWQVAERRAELDAMAEDFGLVRQLQDHAQLYGLPRMAHHADGFLRAGPGRPLAEVFAGWERGRPRTSDLLDDLRLVVAELAAAGHDAIAVDQTTPEQRSFGLRTVATLAPGLLPLDFGWHRQRALRMPRLRRIAGAGARFTAAPHPFP</sequence>
<dbReference type="NCBIfam" id="TIGR03882">
    <property type="entry name" value="cyclo_dehyd_2"/>
    <property type="match status" value="1"/>
</dbReference>
<dbReference type="InterPro" id="IPR022291">
    <property type="entry name" value="Bacteriocin_synth_cyclodeHase"/>
</dbReference>
<dbReference type="Proteomes" id="UP001183615">
    <property type="component" value="Unassembled WGS sequence"/>
</dbReference>
<protein>
    <submittedName>
        <fullName evidence="2">TOMM leader peptide-binding protein</fullName>
    </submittedName>
</protein>